<protein>
    <submittedName>
        <fullName evidence="3">Bacillaene synthase trans-acting acyltransferase</fullName>
    </submittedName>
</protein>
<keyword evidence="1 3" id="KW-0808">Transferase</keyword>
<dbReference type="GO" id="GO:0016746">
    <property type="term" value="F:acyltransferase activity"/>
    <property type="evidence" value="ECO:0007669"/>
    <property type="project" value="UniProtKB-KW"/>
</dbReference>
<dbReference type="RefSeq" id="WP_104425066.1">
    <property type="nucleotide sequence ID" value="NZ_PTIY01000017.1"/>
</dbReference>
<dbReference type="PANTHER" id="PTHR45681">
    <property type="entry name" value="POLYKETIDE SYNTHASE 44-RELATED"/>
    <property type="match status" value="1"/>
</dbReference>
<keyword evidence="4" id="KW-1185">Reference proteome</keyword>
<comment type="caution">
    <text evidence="3">The sequence shown here is derived from an EMBL/GenBank/DDBJ whole genome shotgun (WGS) entry which is preliminary data.</text>
</comment>
<dbReference type="Gene3D" id="3.40.366.10">
    <property type="entry name" value="Malonyl-Coenzyme A Acyl Carrier Protein, domain 2"/>
    <property type="match status" value="1"/>
</dbReference>
<evidence type="ECO:0000259" key="2">
    <source>
        <dbReference type="SMART" id="SM00827"/>
    </source>
</evidence>
<dbReference type="SUPFAM" id="SSF55048">
    <property type="entry name" value="Probable ACP-binding domain of malonyl-CoA ACP transacylase"/>
    <property type="match status" value="1"/>
</dbReference>
<reference evidence="3 4" key="1">
    <citation type="submission" date="2018-02" db="EMBL/GenBank/DDBJ databases">
        <title>Subsurface microbial communities from deep shales in Ohio and West Virginia, USA.</title>
        <authorList>
            <person name="Wrighton K."/>
        </authorList>
    </citation>
    <scope>NUCLEOTIDE SEQUENCE [LARGE SCALE GENOMIC DNA]</scope>
    <source>
        <strain evidence="3 4">OWC-G53F</strain>
    </source>
</reference>
<dbReference type="SUPFAM" id="SSF52151">
    <property type="entry name" value="FabD/lysophospholipase-like"/>
    <property type="match status" value="1"/>
</dbReference>
<dbReference type="OrthoDB" id="9808564at2"/>
<proteinExistence type="predicted"/>
<dbReference type="InterPro" id="IPR016036">
    <property type="entry name" value="Malonyl_transacylase_ACP-bd"/>
</dbReference>
<accession>A0A2S6GM21</accession>
<gene>
    <name evidence="3" type="ORF">B0F88_11723</name>
</gene>
<dbReference type="AlphaFoldDB" id="A0A2S6GM21"/>
<evidence type="ECO:0000313" key="3">
    <source>
        <dbReference type="EMBL" id="PPK66284.1"/>
    </source>
</evidence>
<evidence type="ECO:0000313" key="4">
    <source>
        <dbReference type="Proteomes" id="UP000238071"/>
    </source>
</evidence>
<dbReference type="Proteomes" id="UP000238071">
    <property type="component" value="Unassembled WGS sequence"/>
</dbReference>
<dbReference type="InterPro" id="IPR016035">
    <property type="entry name" value="Acyl_Trfase/lysoPLipase"/>
</dbReference>
<dbReference type="PANTHER" id="PTHR45681:SF6">
    <property type="entry name" value="POLYKETIDE SYNTHASE 37"/>
    <property type="match status" value="1"/>
</dbReference>
<organism evidence="3 4">
    <name type="scientific">Methylobacter tundripaludum</name>
    <dbReference type="NCBI Taxonomy" id="173365"/>
    <lineage>
        <taxon>Bacteria</taxon>
        <taxon>Pseudomonadati</taxon>
        <taxon>Pseudomonadota</taxon>
        <taxon>Gammaproteobacteria</taxon>
        <taxon>Methylococcales</taxon>
        <taxon>Methylococcaceae</taxon>
        <taxon>Methylobacter</taxon>
    </lineage>
</organism>
<dbReference type="EMBL" id="PTIY01000017">
    <property type="protein sequence ID" value="PPK66284.1"/>
    <property type="molecule type" value="Genomic_DNA"/>
</dbReference>
<name>A0A2S6GM21_9GAMM</name>
<sequence length="334" mass="37295">MTEDTRTEQLKPIVWMFSGQGAQYFQMGSALYNTNEAFRFWMDRLDQLAANYVGQSIVEMLYDEKQSLSQPFEQILYTHPALFMVQYSLAQTLLAENLPAPDYLFGASLGEFVAAALADVADVEVMLFDIIKQARLFDSHCSGGAMLAVIDDVDTFQTNPAFSDGCELAGVNFDRCFVVSGFRSKILQIAGQLRRQDIPHQLLPVSVAFHSSLVEAAKDTFSTMFAGSVYRSAKIPVVSCAASTGGDEVEERFSPAYWWRVIRQPIEFRQALAEFQRNNPQAVYLDIGPSGNMATFTKYNLPASLHNRVMPIMTPFGNDNENIKAIRGRLPMLA</sequence>
<feature type="domain" description="Malonyl-CoA:ACP transacylase (MAT)" evidence="2">
    <location>
        <begin position="16"/>
        <end position="316"/>
    </location>
</feature>
<dbReference type="InterPro" id="IPR014043">
    <property type="entry name" value="Acyl_transferase_dom"/>
</dbReference>
<dbReference type="InterPro" id="IPR001227">
    <property type="entry name" value="Ac_transferase_dom_sf"/>
</dbReference>
<evidence type="ECO:0000256" key="1">
    <source>
        <dbReference type="ARBA" id="ARBA00022679"/>
    </source>
</evidence>
<keyword evidence="3" id="KW-0012">Acyltransferase</keyword>
<dbReference type="SMART" id="SM00827">
    <property type="entry name" value="PKS_AT"/>
    <property type="match status" value="1"/>
</dbReference>
<dbReference type="Pfam" id="PF00698">
    <property type="entry name" value="Acyl_transf_1"/>
    <property type="match status" value="1"/>
</dbReference>
<dbReference type="InterPro" id="IPR050444">
    <property type="entry name" value="Polyketide_Synthase"/>
</dbReference>